<sequence>MNRVVRINDVVRPESSIGGKSSSDSESRTQSDSLCGNTREGDVWCITLSVPREDGFHGDAVRESSREPRGKSGSRKGETVGGDVK</sequence>
<protein>
    <submittedName>
        <fullName evidence="2">Uncharacterized protein</fullName>
    </submittedName>
</protein>
<dbReference type="Proteomes" id="UP001066276">
    <property type="component" value="Chromosome 11"/>
</dbReference>
<feature type="region of interest" description="Disordered" evidence="1">
    <location>
        <begin position="1"/>
        <end position="38"/>
    </location>
</feature>
<reference evidence="2" key="1">
    <citation type="journal article" date="2022" name="bioRxiv">
        <title>Sequencing and chromosome-scale assembly of the giantPleurodeles waltlgenome.</title>
        <authorList>
            <person name="Brown T."/>
            <person name="Elewa A."/>
            <person name="Iarovenko S."/>
            <person name="Subramanian E."/>
            <person name="Araus A.J."/>
            <person name="Petzold A."/>
            <person name="Susuki M."/>
            <person name="Suzuki K.-i.T."/>
            <person name="Hayashi T."/>
            <person name="Toyoda A."/>
            <person name="Oliveira C."/>
            <person name="Osipova E."/>
            <person name="Leigh N.D."/>
            <person name="Simon A."/>
            <person name="Yun M.H."/>
        </authorList>
    </citation>
    <scope>NUCLEOTIDE SEQUENCE</scope>
    <source>
        <strain evidence="2">20211129_DDA</strain>
        <tissue evidence="2">Liver</tissue>
    </source>
</reference>
<comment type="caution">
    <text evidence="2">The sequence shown here is derived from an EMBL/GenBank/DDBJ whole genome shotgun (WGS) entry which is preliminary data.</text>
</comment>
<name>A0AAV7LNK0_PLEWA</name>
<accession>A0AAV7LNK0</accession>
<gene>
    <name evidence="2" type="ORF">NDU88_002168</name>
</gene>
<organism evidence="2 3">
    <name type="scientific">Pleurodeles waltl</name>
    <name type="common">Iberian ribbed newt</name>
    <dbReference type="NCBI Taxonomy" id="8319"/>
    <lineage>
        <taxon>Eukaryota</taxon>
        <taxon>Metazoa</taxon>
        <taxon>Chordata</taxon>
        <taxon>Craniata</taxon>
        <taxon>Vertebrata</taxon>
        <taxon>Euteleostomi</taxon>
        <taxon>Amphibia</taxon>
        <taxon>Batrachia</taxon>
        <taxon>Caudata</taxon>
        <taxon>Salamandroidea</taxon>
        <taxon>Salamandridae</taxon>
        <taxon>Pleurodelinae</taxon>
        <taxon>Pleurodeles</taxon>
    </lineage>
</organism>
<proteinExistence type="predicted"/>
<evidence type="ECO:0000313" key="2">
    <source>
        <dbReference type="EMBL" id="KAJ1089015.1"/>
    </source>
</evidence>
<dbReference type="AlphaFoldDB" id="A0AAV7LNK0"/>
<keyword evidence="3" id="KW-1185">Reference proteome</keyword>
<dbReference type="EMBL" id="JANPWB010000015">
    <property type="protein sequence ID" value="KAJ1089015.1"/>
    <property type="molecule type" value="Genomic_DNA"/>
</dbReference>
<feature type="region of interest" description="Disordered" evidence="1">
    <location>
        <begin position="54"/>
        <end position="85"/>
    </location>
</feature>
<evidence type="ECO:0000313" key="3">
    <source>
        <dbReference type="Proteomes" id="UP001066276"/>
    </source>
</evidence>
<evidence type="ECO:0000256" key="1">
    <source>
        <dbReference type="SAM" id="MobiDB-lite"/>
    </source>
</evidence>